<dbReference type="GO" id="GO:0015833">
    <property type="term" value="P:peptide transport"/>
    <property type="evidence" value="ECO:0007669"/>
    <property type="project" value="TreeGrafter"/>
</dbReference>
<dbReference type="PANTHER" id="PTHR30290:SF10">
    <property type="entry name" value="PERIPLASMIC OLIGOPEPTIDE-BINDING PROTEIN-RELATED"/>
    <property type="match status" value="1"/>
</dbReference>
<evidence type="ECO:0000256" key="1">
    <source>
        <dbReference type="ARBA" id="ARBA00004196"/>
    </source>
</evidence>
<dbReference type="GO" id="GO:0016151">
    <property type="term" value="F:nickel cation binding"/>
    <property type="evidence" value="ECO:0007669"/>
    <property type="project" value="InterPro"/>
</dbReference>
<keyword evidence="3" id="KW-0813">Transport</keyword>
<dbReference type="OrthoDB" id="194307at2157"/>
<dbReference type="InterPro" id="IPR011980">
    <property type="entry name" value="CntA-like"/>
</dbReference>
<proteinExistence type="inferred from homology"/>
<sequence length="541" mass="60757">MKNKSLLIMLALLICASLILTAVSKNNSSENDLEKSKAKEVVVAIYRDGAMDELDAATYNGPHFLYKMIYEGFVEDGGNGTILPQLATSWKISPDGKTYIFNLRKGVKFSDGTDFNADAVIFNLKRWVNNDRHSILTAVNVESMEAVDNYTVKIVFKNGAYPILTELTYPRPVRFLSPSSITKASGDNTGNFTKPVGTGPWMLESYVKDQEFSLVPNPYYWGEKPKVDRIIFKVIPDGQARVLALQSGEVDILGGDLIGKIPMESFLELKNSSSFKTFTKRTMCSHFIAFNQNVEAFQDKNVRLAMNYAINKKSIAENLFNNVGLEANGLYQTGVPYTTRENNYGFSNDKEKAKQLLEAAGYVDTDGDGIREKNGKKLEFNFVLSTEEFPEWKQLAEFVQSEYSSVGIKVNLNILDKNGYEDATMNTKAFDIALMRTSSDSWVPHGSLLEMFSILSTSNAAKVWYDEGLYNNITRALNSIDETERQKNYDTVFKFISEEALTVPLYYPVTSFAVNTDKIEGFEIGVNNYAPIEWQKLGVKQ</sequence>
<keyword evidence="7" id="KW-1185">Reference proteome</keyword>
<name>A0A0E3SIU3_METBA</name>
<dbReference type="STRING" id="1434107.MSBR3_0768"/>
<comment type="subcellular location">
    <subcellularLocation>
        <location evidence="1">Cell envelope</location>
    </subcellularLocation>
</comment>
<dbReference type="PATRIC" id="fig|1434107.4.peg.1021"/>
<dbReference type="GO" id="GO:0015675">
    <property type="term" value="P:nickel cation transport"/>
    <property type="evidence" value="ECO:0007669"/>
    <property type="project" value="InterPro"/>
</dbReference>
<evidence type="ECO:0000256" key="2">
    <source>
        <dbReference type="ARBA" id="ARBA00005695"/>
    </source>
</evidence>
<dbReference type="GO" id="GO:0043190">
    <property type="term" value="C:ATP-binding cassette (ABC) transporter complex"/>
    <property type="evidence" value="ECO:0007669"/>
    <property type="project" value="InterPro"/>
</dbReference>
<accession>A0A0E3SIU3</accession>
<dbReference type="Gene3D" id="3.10.105.10">
    <property type="entry name" value="Dipeptide-binding Protein, Domain 3"/>
    <property type="match status" value="1"/>
</dbReference>
<dbReference type="PIRSF" id="PIRSF002741">
    <property type="entry name" value="MppA"/>
    <property type="match status" value="1"/>
</dbReference>
<dbReference type="HOGENOM" id="CLU_017028_7_5_2"/>
<comment type="similarity">
    <text evidence="2">Belongs to the bacterial solute-binding protein 5 family.</text>
</comment>
<dbReference type="InterPro" id="IPR030678">
    <property type="entry name" value="Peptide/Ni-bd"/>
</dbReference>
<dbReference type="Gene3D" id="3.40.190.10">
    <property type="entry name" value="Periplasmic binding protein-like II"/>
    <property type="match status" value="1"/>
</dbReference>
<dbReference type="Pfam" id="PF00496">
    <property type="entry name" value="SBP_bac_5"/>
    <property type="match status" value="1"/>
</dbReference>
<evidence type="ECO:0000259" key="5">
    <source>
        <dbReference type="Pfam" id="PF00496"/>
    </source>
</evidence>
<evidence type="ECO:0000256" key="4">
    <source>
        <dbReference type="ARBA" id="ARBA00022729"/>
    </source>
</evidence>
<gene>
    <name evidence="6" type="ORF">MSBR3_0768</name>
</gene>
<dbReference type="CDD" id="cd08489">
    <property type="entry name" value="PBP2_NikA"/>
    <property type="match status" value="1"/>
</dbReference>
<evidence type="ECO:0000313" key="6">
    <source>
        <dbReference type="EMBL" id="AKB81346.1"/>
    </source>
</evidence>
<reference evidence="6" key="1">
    <citation type="submission" date="2014-07" db="EMBL/GenBank/DDBJ databases">
        <title>Methanogenic archaea and the global carbon cycle.</title>
        <authorList>
            <person name="Henriksen J.R."/>
            <person name="Luke J."/>
            <person name="Reinhart S."/>
            <person name="Benedict M.N."/>
            <person name="Youngblut N.D."/>
            <person name="Metcalf M.E."/>
            <person name="Whitaker R.J."/>
            <person name="Metcalf W.W."/>
        </authorList>
    </citation>
    <scope>NUCLEOTIDE SEQUENCE [LARGE SCALE GENOMIC DNA]</scope>
    <source>
        <strain evidence="6">3</strain>
    </source>
</reference>
<evidence type="ECO:0000313" key="7">
    <source>
        <dbReference type="Proteomes" id="UP000033066"/>
    </source>
</evidence>
<evidence type="ECO:0000256" key="3">
    <source>
        <dbReference type="ARBA" id="ARBA00022448"/>
    </source>
</evidence>
<dbReference type="AlphaFoldDB" id="A0A0E3SIU3"/>
<dbReference type="KEGG" id="mbak:MSBR3_0768"/>
<protein>
    <submittedName>
        <fullName evidence="6">Nickel ABC transporter, periplasmic nickel-binding protein NikA</fullName>
    </submittedName>
</protein>
<organism evidence="6 7">
    <name type="scientific">Methanosarcina barkeri 3</name>
    <dbReference type="NCBI Taxonomy" id="1434107"/>
    <lineage>
        <taxon>Archaea</taxon>
        <taxon>Methanobacteriati</taxon>
        <taxon>Methanobacteriota</taxon>
        <taxon>Stenosarchaea group</taxon>
        <taxon>Methanomicrobia</taxon>
        <taxon>Methanosarcinales</taxon>
        <taxon>Methanosarcinaceae</taxon>
        <taxon>Methanosarcina</taxon>
    </lineage>
</organism>
<feature type="domain" description="Solute-binding protein family 5" evidence="5">
    <location>
        <begin position="82"/>
        <end position="453"/>
    </location>
</feature>
<dbReference type="RefSeq" id="WP_048106664.1">
    <property type="nucleotide sequence ID" value="NZ_CP009517.1"/>
</dbReference>
<dbReference type="EMBL" id="CP009517">
    <property type="protein sequence ID" value="AKB81346.1"/>
    <property type="molecule type" value="Genomic_DNA"/>
</dbReference>
<dbReference type="PANTHER" id="PTHR30290">
    <property type="entry name" value="PERIPLASMIC BINDING COMPONENT OF ABC TRANSPORTER"/>
    <property type="match status" value="1"/>
</dbReference>
<keyword evidence="4" id="KW-0732">Signal</keyword>
<dbReference type="Proteomes" id="UP000033066">
    <property type="component" value="Chromosome"/>
</dbReference>
<dbReference type="SUPFAM" id="SSF53850">
    <property type="entry name" value="Periplasmic binding protein-like II"/>
    <property type="match status" value="1"/>
</dbReference>
<dbReference type="InterPro" id="IPR023765">
    <property type="entry name" value="SBP_5_CS"/>
</dbReference>
<dbReference type="GeneID" id="24788257"/>
<dbReference type="GO" id="GO:1904680">
    <property type="term" value="F:peptide transmembrane transporter activity"/>
    <property type="evidence" value="ECO:0007669"/>
    <property type="project" value="TreeGrafter"/>
</dbReference>
<dbReference type="InterPro" id="IPR000914">
    <property type="entry name" value="SBP_5_dom"/>
</dbReference>
<dbReference type="GO" id="GO:0042597">
    <property type="term" value="C:periplasmic space"/>
    <property type="evidence" value="ECO:0007669"/>
    <property type="project" value="UniProtKB-ARBA"/>
</dbReference>
<dbReference type="GO" id="GO:0020037">
    <property type="term" value="F:heme binding"/>
    <property type="evidence" value="ECO:0007669"/>
    <property type="project" value="InterPro"/>
</dbReference>
<dbReference type="PROSITE" id="PS01040">
    <property type="entry name" value="SBP_BACTERIAL_5"/>
    <property type="match status" value="1"/>
</dbReference>
<dbReference type="InterPro" id="IPR039424">
    <property type="entry name" value="SBP_5"/>
</dbReference>